<organism evidence="1 2">
    <name type="scientific">Nitzschia inconspicua</name>
    <dbReference type="NCBI Taxonomy" id="303405"/>
    <lineage>
        <taxon>Eukaryota</taxon>
        <taxon>Sar</taxon>
        <taxon>Stramenopiles</taxon>
        <taxon>Ochrophyta</taxon>
        <taxon>Bacillariophyta</taxon>
        <taxon>Bacillariophyceae</taxon>
        <taxon>Bacillariophycidae</taxon>
        <taxon>Bacillariales</taxon>
        <taxon>Bacillariaceae</taxon>
        <taxon>Nitzschia</taxon>
    </lineage>
</organism>
<comment type="caution">
    <text evidence="1">The sequence shown here is derived from an EMBL/GenBank/DDBJ whole genome shotgun (WGS) entry which is preliminary data.</text>
</comment>
<evidence type="ECO:0000313" key="2">
    <source>
        <dbReference type="Proteomes" id="UP000693970"/>
    </source>
</evidence>
<dbReference type="OrthoDB" id="52778at2759"/>
<sequence>MKYEKAVLVLLASSTTQAFVPVVPTLLRYAPKLDSSRIIDEDDFDAPADRAAAVGNMVQAKMPSVFGVEVPSFLAKAFGVRFGEGGAVHDDDMQLMMDMDEECYLGKNGDLEECADFDPPSSKP</sequence>
<protein>
    <submittedName>
        <fullName evidence="1">Uncharacterized protein</fullName>
    </submittedName>
</protein>
<keyword evidence="2" id="KW-1185">Reference proteome</keyword>
<gene>
    <name evidence="1" type="ORF">IV203_019480</name>
</gene>
<dbReference type="AlphaFoldDB" id="A0A9K3LYQ0"/>
<reference evidence="1" key="2">
    <citation type="submission" date="2021-04" db="EMBL/GenBank/DDBJ databases">
        <authorList>
            <person name="Podell S."/>
        </authorList>
    </citation>
    <scope>NUCLEOTIDE SEQUENCE</scope>
    <source>
        <strain evidence="1">Hildebrandi</strain>
    </source>
</reference>
<reference evidence="1" key="1">
    <citation type="journal article" date="2021" name="Sci. Rep.">
        <title>Diploid genomic architecture of Nitzschia inconspicua, an elite biomass production diatom.</title>
        <authorList>
            <person name="Oliver A."/>
            <person name="Podell S."/>
            <person name="Pinowska A."/>
            <person name="Traller J.C."/>
            <person name="Smith S.R."/>
            <person name="McClure R."/>
            <person name="Beliaev A."/>
            <person name="Bohutskyi P."/>
            <person name="Hill E.A."/>
            <person name="Rabines A."/>
            <person name="Zheng H."/>
            <person name="Allen L.Z."/>
            <person name="Kuo A."/>
            <person name="Grigoriev I.V."/>
            <person name="Allen A.E."/>
            <person name="Hazlebeck D."/>
            <person name="Allen E.E."/>
        </authorList>
    </citation>
    <scope>NUCLEOTIDE SEQUENCE</scope>
    <source>
        <strain evidence="1">Hildebrandi</strain>
    </source>
</reference>
<dbReference type="EMBL" id="JAGRRH010000004">
    <property type="protein sequence ID" value="KAG7370910.1"/>
    <property type="molecule type" value="Genomic_DNA"/>
</dbReference>
<name>A0A9K3LYQ0_9STRA</name>
<proteinExistence type="predicted"/>
<evidence type="ECO:0000313" key="1">
    <source>
        <dbReference type="EMBL" id="KAG7370910.1"/>
    </source>
</evidence>
<accession>A0A9K3LYQ0</accession>
<dbReference type="Proteomes" id="UP000693970">
    <property type="component" value="Unassembled WGS sequence"/>
</dbReference>